<dbReference type="Proteomes" id="UP001482154">
    <property type="component" value="Unassembled WGS sequence"/>
</dbReference>
<protein>
    <submittedName>
        <fullName evidence="2">Uncharacterized protein</fullName>
    </submittedName>
</protein>
<proteinExistence type="predicted"/>
<comment type="caution">
    <text evidence="2">The sequence shown here is derived from an EMBL/GenBank/DDBJ whole genome shotgun (WGS) entry which is preliminary data.</text>
</comment>
<evidence type="ECO:0000313" key="3">
    <source>
        <dbReference type="Proteomes" id="UP001482154"/>
    </source>
</evidence>
<sequence length="61" mass="6485">MNRTKKKILSIIVTLLLTACIGFTVYQIKSQNTPPSSDNSNGSSSSNSSSSDQKQNAPKAP</sequence>
<dbReference type="RefSeq" id="WP_349111216.1">
    <property type="nucleotide sequence ID" value="NZ_JBBNIN010000018.1"/>
</dbReference>
<accession>A0ABV1IWY3</accession>
<feature type="compositionally biased region" description="Low complexity" evidence="1">
    <location>
        <begin position="36"/>
        <end position="52"/>
    </location>
</feature>
<name>A0ABV1IWY3_9FIRM</name>
<organism evidence="2 3">
    <name type="scientific">Anaerostipes amylophilus</name>
    <dbReference type="NCBI Taxonomy" id="2981779"/>
    <lineage>
        <taxon>Bacteria</taxon>
        <taxon>Bacillati</taxon>
        <taxon>Bacillota</taxon>
        <taxon>Clostridia</taxon>
        <taxon>Lachnospirales</taxon>
        <taxon>Lachnospiraceae</taxon>
        <taxon>Anaerostipes</taxon>
    </lineage>
</organism>
<gene>
    <name evidence="2" type="ORF">AAAU51_11165</name>
</gene>
<reference evidence="2 3" key="1">
    <citation type="submission" date="2024-04" db="EMBL/GenBank/DDBJ databases">
        <title>Human intestinal bacterial collection.</title>
        <authorList>
            <person name="Pauvert C."/>
            <person name="Hitch T.C.A."/>
            <person name="Clavel T."/>
        </authorList>
    </citation>
    <scope>NUCLEOTIDE SEQUENCE [LARGE SCALE GENOMIC DNA]</scope>
    <source>
        <strain evidence="2 3">CLA-AA-H249</strain>
    </source>
</reference>
<dbReference type="EMBL" id="JBBNIN010000018">
    <property type="protein sequence ID" value="MEQ2711727.1"/>
    <property type="molecule type" value="Genomic_DNA"/>
</dbReference>
<keyword evidence="3" id="KW-1185">Reference proteome</keyword>
<dbReference type="PROSITE" id="PS51257">
    <property type="entry name" value="PROKAR_LIPOPROTEIN"/>
    <property type="match status" value="1"/>
</dbReference>
<evidence type="ECO:0000256" key="1">
    <source>
        <dbReference type="SAM" id="MobiDB-lite"/>
    </source>
</evidence>
<evidence type="ECO:0000313" key="2">
    <source>
        <dbReference type="EMBL" id="MEQ2711727.1"/>
    </source>
</evidence>
<feature type="region of interest" description="Disordered" evidence="1">
    <location>
        <begin position="31"/>
        <end position="61"/>
    </location>
</feature>